<accession>X1F3D1</accession>
<name>X1F3D1_9ZZZZ</name>
<comment type="caution">
    <text evidence="1">The sequence shown here is derived from an EMBL/GenBank/DDBJ whole genome shotgun (WGS) entry which is preliminary data.</text>
</comment>
<reference evidence="1" key="1">
    <citation type="journal article" date="2014" name="Front. Microbiol.">
        <title>High frequency of phylogenetically diverse reductive dehalogenase-homologous genes in deep subseafloor sedimentary metagenomes.</title>
        <authorList>
            <person name="Kawai M."/>
            <person name="Futagami T."/>
            <person name="Toyoda A."/>
            <person name="Takaki Y."/>
            <person name="Nishi S."/>
            <person name="Hori S."/>
            <person name="Arai W."/>
            <person name="Tsubouchi T."/>
            <person name="Morono Y."/>
            <person name="Uchiyama I."/>
            <person name="Ito T."/>
            <person name="Fujiyama A."/>
            <person name="Inagaki F."/>
            <person name="Takami H."/>
        </authorList>
    </citation>
    <scope>NUCLEOTIDE SEQUENCE</scope>
    <source>
        <strain evidence="1">Expedition CK06-06</strain>
    </source>
</reference>
<evidence type="ECO:0000313" key="1">
    <source>
        <dbReference type="EMBL" id="GAH23884.1"/>
    </source>
</evidence>
<protein>
    <submittedName>
        <fullName evidence="1">Uncharacterized protein</fullName>
    </submittedName>
</protein>
<organism evidence="1">
    <name type="scientific">marine sediment metagenome</name>
    <dbReference type="NCBI Taxonomy" id="412755"/>
    <lineage>
        <taxon>unclassified sequences</taxon>
        <taxon>metagenomes</taxon>
        <taxon>ecological metagenomes</taxon>
    </lineage>
</organism>
<proteinExistence type="predicted"/>
<dbReference type="EMBL" id="BARU01003447">
    <property type="protein sequence ID" value="GAH23884.1"/>
    <property type="molecule type" value="Genomic_DNA"/>
</dbReference>
<sequence length="40" mass="4959">RLRFYHKLRSIEDYTHWLETGEIVLAWNDTVYSIIYENGR</sequence>
<dbReference type="AlphaFoldDB" id="X1F3D1"/>
<gene>
    <name evidence="1" type="ORF">S03H2_07458</name>
</gene>
<feature type="non-terminal residue" evidence="1">
    <location>
        <position position="1"/>
    </location>
</feature>